<dbReference type="Pfam" id="PF01420">
    <property type="entry name" value="Methylase_S"/>
    <property type="match status" value="2"/>
</dbReference>
<name>A0ABX8Z8Q0_9NEIS</name>
<evidence type="ECO:0000256" key="2">
    <source>
        <dbReference type="ARBA" id="ARBA00022747"/>
    </source>
</evidence>
<comment type="similarity">
    <text evidence="1">Belongs to the type-I restriction system S methylase family.</text>
</comment>
<dbReference type="GO" id="GO:0016787">
    <property type="term" value="F:hydrolase activity"/>
    <property type="evidence" value="ECO:0007669"/>
    <property type="project" value="UniProtKB-KW"/>
</dbReference>
<dbReference type="EMBL" id="CP081150">
    <property type="protein sequence ID" value="QZA78692.1"/>
    <property type="molecule type" value="Genomic_DNA"/>
</dbReference>
<dbReference type="PANTHER" id="PTHR30408">
    <property type="entry name" value="TYPE-1 RESTRICTION ENZYME ECOKI SPECIFICITY PROTEIN"/>
    <property type="match status" value="1"/>
</dbReference>
<organism evidence="5 6">
    <name type="scientific">Deefgea tanakiae</name>
    <dbReference type="NCBI Taxonomy" id="2865840"/>
    <lineage>
        <taxon>Bacteria</taxon>
        <taxon>Pseudomonadati</taxon>
        <taxon>Pseudomonadota</taxon>
        <taxon>Betaproteobacteria</taxon>
        <taxon>Neisseriales</taxon>
        <taxon>Chitinibacteraceae</taxon>
        <taxon>Deefgea</taxon>
    </lineage>
</organism>
<dbReference type="GO" id="GO:0004519">
    <property type="term" value="F:endonuclease activity"/>
    <property type="evidence" value="ECO:0007669"/>
    <property type="project" value="UniProtKB-KW"/>
</dbReference>
<evidence type="ECO:0000256" key="3">
    <source>
        <dbReference type="ARBA" id="ARBA00023125"/>
    </source>
</evidence>
<dbReference type="InterPro" id="IPR052021">
    <property type="entry name" value="Type-I_RS_S_subunit"/>
</dbReference>
<gene>
    <name evidence="5" type="ORF">K4H28_04580</name>
</gene>
<feature type="domain" description="Type I restriction modification DNA specificity" evidence="4">
    <location>
        <begin position="2"/>
        <end position="175"/>
    </location>
</feature>
<keyword evidence="5" id="KW-0255">Endonuclease</keyword>
<sequence>MTWPMMELGEVCEFENGDRGINYPSRDEFVDCGIPFINAGDIADNGISLAGLNYITQDKYTQLGAGKTKVGDIVFCLRGSIGKFALIKDLPQTAIASSLIIIRPSKAIDTNYLMQYLGSHACKKEISKFENGAAQPNLSGRDLKKFLIQIPPLEEQKRIAAILDKADSLRRKRAQAIALADDFLRATFLEMFGDPVTNPKGWPVKKLGEIGTLDRGISKHRPRNDPSLLGGAYPLIQTGEVSKSDGYIRSYTATYSDKGLQQSKMWPKGTLCITIAANIAKTGILRFDACFPDSVVGFSAVDSATVEYVRIWLSFLQKTLEDNAPESAQKNINLAILRDLNIPTPPIELKKRFEQTVITVNNLKEVSSNALAVVASLSEACQSQVF</sequence>
<keyword evidence="5" id="KW-0540">Nuclease</keyword>
<reference evidence="5 6" key="1">
    <citation type="submission" date="2021-08" db="EMBL/GenBank/DDBJ databases">
        <title>complete genome sequencing of Deefgea sp. D25.</title>
        <authorList>
            <person name="Bae J.-W."/>
            <person name="Gim D.-H."/>
        </authorList>
    </citation>
    <scope>NUCLEOTIDE SEQUENCE [LARGE SCALE GENOMIC DNA]</scope>
    <source>
        <strain evidence="5 6">D25</strain>
    </source>
</reference>
<evidence type="ECO:0000259" key="4">
    <source>
        <dbReference type="Pfam" id="PF01420"/>
    </source>
</evidence>
<evidence type="ECO:0000256" key="1">
    <source>
        <dbReference type="ARBA" id="ARBA00010923"/>
    </source>
</evidence>
<keyword evidence="5" id="KW-0378">Hydrolase</keyword>
<dbReference type="PANTHER" id="PTHR30408:SF12">
    <property type="entry name" value="TYPE I RESTRICTION ENZYME MJAVIII SPECIFICITY SUBUNIT"/>
    <property type="match status" value="1"/>
</dbReference>
<keyword evidence="2" id="KW-0680">Restriction system</keyword>
<dbReference type="CDD" id="cd17264">
    <property type="entry name" value="RMtype1_S_Eco3763I-TRD2-CR2_like"/>
    <property type="match status" value="1"/>
</dbReference>
<dbReference type="SUPFAM" id="SSF116734">
    <property type="entry name" value="DNA methylase specificity domain"/>
    <property type="match status" value="2"/>
</dbReference>
<dbReference type="EC" id="3.1.21.-" evidence="5"/>
<keyword evidence="3" id="KW-0238">DNA-binding</keyword>
<protein>
    <submittedName>
        <fullName evidence="5">Restriction endonuclease subunit S</fullName>
        <ecNumber evidence="5">3.1.21.-</ecNumber>
    </submittedName>
</protein>
<evidence type="ECO:0000313" key="6">
    <source>
        <dbReference type="Proteomes" id="UP000825679"/>
    </source>
</evidence>
<keyword evidence="6" id="KW-1185">Reference proteome</keyword>
<accession>A0ABX8Z8Q0</accession>
<dbReference type="InterPro" id="IPR000055">
    <property type="entry name" value="Restrct_endonuc_typeI_TRD"/>
</dbReference>
<dbReference type="CDD" id="cd17282">
    <property type="entry name" value="RMtype1_S_Eco16444ORF1681_TRD1-CR1_like"/>
    <property type="match status" value="1"/>
</dbReference>
<dbReference type="RefSeq" id="WP_221007215.1">
    <property type="nucleotide sequence ID" value="NZ_CP081150.1"/>
</dbReference>
<dbReference type="InterPro" id="IPR044946">
    <property type="entry name" value="Restrct_endonuc_typeI_TRD_sf"/>
</dbReference>
<feature type="domain" description="Type I restriction modification DNA specificity" evidence="4">
    <location>
        <begin position="199"/>
        <end position="350"/>
    </location>
</feature>
<dbReference type="Proteomes" id="UP000825679">
    <property type="component" value="Chromosome"/>
</dbReference>
<evidence type="ECO:0000313" key="5">
    <source>
        <dbReference type="EMBL" id="QZA78692.1"/>
    </source>
</evidence>
<dbReference type="Gene3D" id="3.90.220.20">
    <property type="entry name" value="DNA methylase specificity domains"/>
    <property type="match status" value="2"/>
</dbReference>
<proteinExistence type="inferred from homology"/>